<dbReference type="AlphaFoldDB" id="A0A2I0JUR0"/>
<name>A0A2I0JUR0_PUNGR</name>
<dbReference type="EMBL" id="PGOL01001313">
    <property type="protein sequence ID" value="PKI59206.1"/>
    <property type="molecule type" value="Genomic_DNA"/>
</dbReference>
<evidence type="ECO:0000313" key="3">
    <source>
        <dbReference type="Proteomes" id="UP000233551"/>
    </source>
</evidence>
<keyword evidence="3" id="KW-1185">Reference proteome</keyword>
<dbReference type="Proteomes" id="UP000233551">
    <property type="component" value="Unassembled WGS sequence"/>
</dbReference>
<reference evidence="2 3" key="1">
    <citation type="submission" date="2017-11" db="EMBL/GenBank/DDBJ databases">
        <title>De-novo sequencing of pomegranate (Punica granatum L.) genome.</title>
        <authorList>
            <person name="Akparov Z."/>
            <person name="Amiraslanov A."/>
            <person name="Hajiyeva S."/>
            <person name="Abbasov M."/>
            <person name="Kaur K."/>
            <person name="Hamwieh A."/>
            <person name="Solovyev V."/>
            <person name="Salamov A."/>
            <person name="Braich B."/>
            <person name="Kosarev P."/>
            <person name="Mahmoud A."/>
            <person name="Hajiyev E."/>
            <person name="Babayeva S."/>
            <person name="Izzatullayeva V."/>
            <person name="Mammadov A."/>
            <person name="Mammadov A."/>
            <person name="Sharifova S."/>
            <person name="Ojaghi J."/>
            <person name="Eynullazada K."/>
            <person name="Bayramov B."/>
            <person name="Abdulazimova A."/>
            <person name="Shahmuradov I."/>
        </authorList>
    </citation>
    <scope>NUCLEOTIDE SEQUENCE [LARGE SCALE GENOMIC DNA]</scope>
    <source>
        <strain evidence="3">cv. AG2017</strain>
        <tissue evidence="2">Leaf</tissue>
    </source>
</reference>
<proteinExistence type="predicted"/>
<accession>A0A2I0JUR0</accession>
<feature type="compositionally biased region" description="Basic and acidic residues" evidence="1">
    <location>
        <begin position="1"/>
        <end position="10"/>
    </location>
</feature>
<comment type="caution">
    <text evidence="2">The sequence shown here is derived from an EMBL/GenBank/DDBJ whole genome shotgun (WGS) entry which is preliminary data.</text>
</comment>
<gene>
    <name evidence="2" type="ORF">CRG98_020369</name>
</gene>
<sequence length="63" mass="7012">RAAEDLRGEIETVNSKSEEEEEREWVGDDGRDTILTSHPCDGAFMYAPALGRHSLTAHLQESP</sequence>
<feature type="region of interest" description="Disordered" evidence="1">
    <location>
        <begin position="1"/>
        <end position="32"/>
    </location>
</feature>
<feature type="non-terminal residue" evidence="2">
    <location>
        <position position="1"/>
    </location>
</feature>
<evidence type="ECO:0000256" key="1">
    <source>
        <dbReference type="SAM" id="MobiDB-lite"/>
    </source>
</evidence>
<evidence type="ECO:0000313" key="2">
    <source>
        <dbReference type="EMBL" id="PKI59206.1"/>
    </source>
</evidence>
<protein>
    <submittedName>
        <fullName evidence="2">Uncharacterized protein</fullName>
    </submittedName>
</protein>
<organism evidence="2 3">
    <name type="scientific">Punica granatum</name>
    <name type="common">Pomegranate</name>
    <dbReference type="NCBI Taxonomy" id="22663"/>
    <lineage>
        <taxon>Eukaryota</taxon>
        <taxon>Viridiplantae</taxon>
        <taxon>Streptophyta</taxon>
        <taxon>Embryophyta</taxon>
        <taxon>Tracheophyta</taxon>
        <taxon>Spermatophyta</taxon>
        <taxon>Magnoliopsida</taxon>
        <taxon>eudicotyledons</taxon>
        <taxon>Gunneridae</taxon>
        <taxon>Pentapetalae</taxon>
        <taxon>rosids</taxon>
        <taxon>malvids</taxon>
        <taxon>Myrtales</taxon>
        <taxon>Lythraceae</taxon>
        <taxon>Punica</taxon>
    </lineage>
</organism>